<dbReference type="Proteomes" id="UP000038040">
    <property type="component" value="Unplaced"/>
</dbReference>
<keyword evidence="6" id="KW-1185">Reference proteome</keyword>
<dbReference type="Gene3D" id="1.25.10.10">
    <property type="entry name" value="Leucine-rich Repeat Variant"/>
    <property type="match status" value="1"/>
</dbReference>
<dbReference type="InterPro" id="IPR011989">
    <property type="entry name" value="ARM-like"/>
</dbReference>
<protein>
    <submittedName>
        <fullName evidence="7">Importin subunit alpha</fullName>
    </submittedName>
</protein>
<dbReference type="SUPFAM" id="SSF48371">
    <property type="entry name" value="ARM repeat"/>
    <property type="match status" value="1"/>
</dbReference>
<keyword evidence="2" id="KW-0813">Transport</keyword>
<dbReference type="AlphaFoldDB" id="A0A0N4UF09"/>
<name>A0A0N4UF09_DRAME</name>
<organism evidence="5 7">
    <name type="scientific">Dracunculus medinensis</name>
    <name type="common">Guinea worm</name>
    <dbReference type="NCBI Taxonomy" id="318479"/>
    <lineage>
        <taxon>Eukaryota</taxon>
        <taxon>Metazoa</taxon>
        <taxon>Ecdysozoa</taxon>
        <taxon>Nematoda</taxon>
        <taxon>Chromadorea</taxon>
        <taxon>Rhabditida</taxon>
        <taxon>Spirurina</taxon>
        <taxon>Dracunculoidea</taxon>
        <taxon>Dracunculidae</taxon>
        <taxon>Dracunculus</taxon>
    </lineage>
</organism>
<dbReference type="OrthoDB" id="5808860at2759"/>
<evidence type="ECO:0000256" key="2">
    <source>
        <dbReference type="ARBA" id="ARBA00022448"/>
    </source>
</evidence>
<accession>A0A0N4UF09</accession>
<evidence type="ECO:0000313" key="5">
    <source>
        <dbReference type="Proteomes" id="UP000038040"/>
    </source>
</evidence>
<evidence type="ECO:0000256" key="1">
    <source>
        <dbReference type="ARBA" id="ARBA00010394"/>
    </source>
</evidence>
<comment type="similarity">
    <text evidence="1">Belongs to the importin alpha family.</text>
</comment>
<gene>
    <name evidence="4" type="ORF">DME_LOCUS934</name>
</gene>
<reference evidence="4 6" key="2">
    <citation type="submission" date="2018-11" db="EMBL/GenBank/DDBJ databases">
        <authorList>
            <consortium name="Pathogen Informatics"/>
        </authorList>
    </citation>
    <scope>NUCLEOTIDE SEQUENCE [LARGE SCALE GENOMIC DNA]</scope>
</reference>
<evidence type="ECO:0000313" key="7">
    <source>
        <dbReference type="WBParaSite" id="DME_0000599501-mRNA-1"/>
    </source>
</evidence>
<dbReference type="Proteomes" id="UP000274756">
    <property type="component" value="Unassembled WGS sequence"/>
</dbReference>
<dbReference type="WBParaSite" id="DME_0000599501-mRNA-1">
    <property type="protein sequence ID" value="DME_0000599501-mRNA-1"/>
    <property type="gene ID" value="DME_0000599501"/>
</dbReference>
<evidence type="ECO:0000313" key="6">
    <source>
        <dbReference type="Proteomes" id="UP000274756"/>
    </source>
</evidence>
<proteinExistence type="inferred from homology"/>
<evidence type="ECO:0000256" key="3">
    <source>
        <dbReference type="ARBA" id="ARBA00022927"/>
    </source>
</evidence>
<dbReference type="SMART" id="SM00185">
    <property type="entry name" value="ARM"/>
    <property type="match status" value="4"/>
</dbReference>
<keyword evidence="3" id="KW-0653">Protein transport</keyword>
<dbReference type="InterPro" id="IPR016024">
    <property type="entry name" value="ARM-type_fold"/>
</dbReference>
<reference evidence="7" key="1">
    <citation type="submission" date="2017-02" db="UniProtKB">
        <authorList>
            <consortium name="WormBaseParasite"/>
        </authorList>
    </citation>
    <scope>IDENTIFICATION</scope>
</reference>
<dbReference type="GO" id="GO:0015031">
    <property type="term" value="P:protein transport"/>
    <property type="evidence" value="ECO:0007669"/>
    <property type="project" value="UniProtKB-KW"/>
</dbReference>
<evidence type="ECO:0000313" key="4">
    <source>
        <dbReference type="EMBL" id="VDN50961.1"/>
    </source>
</evidence>
<sequence>MNSKESDFHLLFINDTILKGGVKALIACGLFSKDSETRDQAFWAIGNIAVDCEQCRSKVRQSGALNALTALFQKPDFMSSKHKRNTIWALSQIVRGGIQPLLRGVSIALFQGLHKILCMEDPLLRTDATWSIAYITENVINGGGEVETILQTPNLVRRLIELLYDDEAMHPALLALGNLVTGEEDDTQRVLNAGLLSHLVRLYRTKEGSNIFRCEIIWILSNIAAGSQAQVDLLFGIDDIDKILIEGISSNDSRMKKECSWTIVNALRNASVQRLEWLCCTCLPSAIPVIFAFTKERYLIERALFAIENILVEKRNYLPAFQQLGIINCVRSIESDANSSIGFFAKVFESNFLLPEM</sequence>
<dbReference type="STRING" id="318479.A0A0N4UF09"/>
<dbReference type="PANTHER" id="PTHR23316">
    <property type="entry name" value="IMPORTIN ALPHA"/>
    <property type="match status" value="1"/>
</dbReference>
<dbReference type="InterPro" id="IPR000225">
    <property type="entry name" value="Armadillo"/>
</dbReference>
<dbReference type="EMBL" id="UYYG01000010">
    <property type="protein sequence ID" value="VDN50961.1"/>
    <property type="molecule type" value="Genomic_DNA"/>
</dbReference>